<dbReference type="Gene3D" id="1.10.238.10">
    <property type="entry name" value="EF-hand"/>
    <property type="match status" value="1"/>
</dbReference>
<protein>
    <recommendedName>
        <fullName evidence="3">EF-hand domain-containing protein</fullName>
    </recommendedName>
</protein>
<evidence type="ECO:0000313" key="5">
    <source>
        <dbReference type="Proteomes" id="UP000237819"/>
    </source>
</evidence>
<dbReference type="SUPFAM" id="SSF47473">
    <property type="entry name" value="EF-hand"/>
    <property type="match status" value="1"/>
</dbReference>
<dbReference type="Pfam" id="PF13202">
    <property type="entry name" value="EF-hand_5"/>
    <property type="match status" value="1"/>
</dbReference>
<reference evidence="4 5" key="1">
    <citation type="submission" date="2018-02" db="EMBL/GenBank/DDBJ databases">
        <title>Comparative genomes isolates from brazilian mangrove.</title>
        <authorList>
            <person name="Araujo J.E."/>
            <person name="Taketani R.G."/>
            <person name="Silva M.C.P."/>
            <person name="Loureco M.V."/>
            <person name="Andreote F.D."/>
        </authorList>
    </citation>
    <scope>NUCLEOTIDE SEQUENCE [LARGE SCALE GENOMIC DNA]</scope>
    <source>
        <strain evidence="4 5">Nap-Phe MGV</strain>
    </source>
</reference>
<dbReference type="PROSITE" id="PS50222">
    <property type="entry name" value="EF_HAND_2"/>
    <property type="match status" value="1"/>
</dbReference>
<accession>A0A2S8GC37</accession>
<keyword evidence="2" id="KW-0732">Signal</keyword>
<evidence type="ECO:0000259" key="3">
    <source>
        <dbReference type="PROSITE" id="PS50222"/>
    </source>
</evidence>
<feature type="signal peptide" evidence="2">
    <location>
        <begin position="1"/>
        <end position="22"/>
    </location>
</feature>
<dbReference type="Proteomes" id="UP000237819">
    <property type="component" value="Unassembled WGS sequence"/>
</dbReference>
<comment type="caution">
    <text evidence="4">The sequence shown here is derived from an EMBL/GenBank/DDBJ whole genome shotgun (WGS) entry which is preliminary data.</text>
</comment>
<organism evidence="4 5">
    <name type="scientific">Blastopirellula marina</name>
    <dbReference type="NCBI Taxonomy" id="124"/>
    <lineage>
        <taxon>Bacteria</taxon>
        <taxon>Pseudomonadati</taxon>
        <taxon>Planctomycetota</taxon>
        <taxon>Planctomycetia</taxon>
        <taxon>Pirellulales</taxon>
        <taxon>Pirellulaceae</taxon>
        <taxon>Blastopirellula</taxon>
    </lineage>
</organism>
<sequence>MKTIVCLTSLLALGLVSTTAWAQRPQRPPADGNQVEAMLAKLKPFDANGDGAITIEEATDDRLKPLFERADEDGDGVATFDEITALLERESTGQSNGSRRGRPPAAPPMGPPPGGPRPMGPPEIRIGQVLPPFLADRLELTGDQKEKLEELQEMVDQRLKTILTQDQISQLQQLRPPGRGPAGPPPRN</sequence>
<dbReference type="AlphaFoldDB" id="A0A2S8GC37"/>
<dbReference type="OrthoDB" id="284184at2"/>
<gene>
    <name evidence="4" type="ORF">C5Y93_26895</name>
</gene>
<evidence type="ECO:0000256" key="1">
    <source>
        <dbReference type="SAM" id="MobiDB-lite"/>
    </source>
</evidence>
<evidence type="ECO:0000313" key="4">
    <source>
        <dbReference type="EMBL" id="PQO41989.1"/>
    </source>
</evidence>
<dbReference type="EMBL" id="PUHZ01000025">
    <property type="protein sequence ID" value="PQO41989.1"/>
    <property type="molecule type" value="Genomic_DNA"/>
</dbReference>
<name>A0A2S8GC37_9BACT</name>
<feature type="compositionally biased region" description="Pro residues" evidence="1">
    <location>
        <begin position="104"/>
        <end position="121"/>
    </location>
</feature>
<dbReference type="GO" id="GO:0005509">
    <property type="term" value="F:calcium ion binding"/>
    <property type="evidence" value="ECO:0007669"/>
    <property type="project" value="InterPro"/>
</dbReference>
<feature type="region of interest" description="Disordered" evidence="1">
    <location>
        <begin position="88"/>
        <end position="126"/>
    </location>
</feature>
<feature type="region of interest" description="Disordered" evidence="1">
    <location>
        <begin position="168"/>
        <end position="188"/>
    </location>
</feature>
<feature type="chain" id="PRO_5015708588" description="EF-hand domain-containing protein" evidence="2">
    <location>
        <begin position="23"/>
        <end position="188"/>
    </location>
</feature>
<dbReference type="InterPro" id="IPR002048">
    <property type="entry name" value="EF_hand_dom"/>
</dbReference>
<feature type="domain" description="EF-hand" evidence="3">
    <location>
        <begin position="58"/>
        <end position="93"/>
    </location>
</feature>
<evidence type="ECO:0000256" key="2">
    <source>
        <dbReference type="SAM" id="SignalP"/>
    </source>
</evidence>
<proteinExistence type="predicted"/>
<feature type="compositionally biased region" description="Pro residues" evidence="1">
    <location>
        <begin position="178"/>
        <end position="188"/>
    </location>
</feature>
<dbReference type="RefSeq" id="WP_105338566.1">
    <property type="nucleotide sequence ID" value="NZ_PUHZ01000025.1"/>
</dbReference>
<dbReference type="InterPro" id="IPR011992">
    <property type="entry name" value="EF-hand-dom_pair"/>
</dbReference>